<comment type="caution">
    <text evidence="10">The sequence shown here is derived from an EMBL/GenBank/DDBJ whole genome shotgun (WGS) entry which is preliminary data.</text>
</comment>
<organism evidence="10 11">
    <name type="scientific">Punica granatum</name>
    <name type="common">Pomegranate</name>
    <dbReference type="NCBI Taxonomy" id="22663"/>
    <lineage>
        <taxon>Eukaryota</taxon>
        <taxon>Viridiplantae</taxon>
        <taxon>Streptophyta</taxon>
        <taxon>Embryophyta</taxon>
        <taxon>Tracheophyta</taxon>
        <taxon>Spermatophyta</taxon>
        <taxon>Magnoliopsida</taxon>
        <taxon>eudicotyledons</taxon>
        <taxon>Gunneridae</taxon>
        <taxon>Pentapetalae</taxon>
        <taxon>rosids</taxon>
        <taxon>malvids</taxon>
        <taxon>Myrtales</taxon>
        <taxon>Lythraceae</taxon>
        <taxon>Punica</taxon>
    </lineage>
</organism>
<dbReference type="InterPro" id="IPR052059">
    <property type="entry name" value="CR_Ser/Thr_kinase"/>
</dbReference>
<dbReference type="GO" id="GO:0005524">
    <property type="term" value="F:ATP binding"/>
    <property type="evidence" value="ECO:0007669"/>
    <property type="project" value="UniProtKB-UniRule"/>
</dbReference>
<dbReference type="STRING" id="22663.A0A2I0HMU1"/>
<dbReference type="PANTHER" id="PTHR47973">
    <property type="entry name" value="CYSTEINE-RICH RECEPTOR-LIKE PROTEIN KINASE 3"/>
    <property type="match status" value="1"/>
</dbReference>
<evidence type="ECO:0000256" key="5">
    <source>
        <dbReference type="ARBA" id="ARBA00022777"/>
    </source>
</evidence>
<comment type="similarity">
    <text evidence="9">Belongs to the protein kinase superfamily.</text>
</comment>
<proteinExistence type="inferred from homology"/>
<dbReference type="FunFam" id="3.30.200.20:FF:000015">
    <property type="entry name" value="Somatic embryogenesis receptor kinase 1"/>
    <property type="match status" value="1"/>
</dbReference>
<comment type="catalytic activity">
    <reaction evidence="8">
        <text>L-seryl-[protein] + ATP = O-phospho-L-seryl-[protein] + ADP + H(+)</text>
        <dbReference type="Rhea" id="RHEA:17989"/>
        <dbReference type="Rhea" id="RHEA-COMP:9863"/>
        <dbReference type="Rhea" id="RHEA-COMP:11604"/>
        <dbReference type="ChEBI" id="CHEBI:15378"/>
        <dbReference type="ChEBI" id="CHEBI:29999"/>
        <dbReference type="ChEBI" id="CHEBI:30616"/>
        <dbReference type="ChEBI" id="CHEBI:83421"/>
        <dbReference type="ChEBI" id="CHEBI:456216"/>
        <dbReference type="EC" id="2.7.11.1"/>
    </reaction>
</comment>
<evidence type="ECO:0000313" key="11">
    <source>
        <dbReference type="Proteomes" id="UP000233551"/>
    </source>
</evidence>
<dbReference type="EC" id="2.7.11.1" evidence="1"/>
<dbReference type="Gene3D" id="3.30.200.20">
    <property type="entry name" value="Phosphorylase Kinase, domain 1"/>
    <property type="match status" value="1"/>
</dbReference>
<keyword evidence="2 9" id="KW-0723">Serine/threonine-protein kinase</keyword>
<evidence type="ECO:0000256" key="2">
    <source>
        <dbReference type="ARBA" id="ARBA00022527"/>
    </source>
</evidence>
<keyword evidence="11" id="KW-1185">Reference proteome</keyword>
<dbReference type="Proteomes" id="UP000233551">
    <property type="component" value="Unassembled WGS sequence"/>
</dbReference>
<keyword evidence="5" id="KW-0418">Kinase</keyword>
<protein>
    <recommendedName>
        <fullName evidence="1">non-specific serine/threonine protein kinase</fullName>
        <ecNumber evidence="1">2.7.11.1</ecNumber>
    </recommendedName>
</protein>
<evidence type="ECO:0000256" key="7">
    <source>
        <dbReference type="ARBA" id="ARBA00047899"/>
    </source>
</evidence>
<comment type="catalytic activity">
    <reaction evidence="7">
        <text>L-threonyl-[protein] + ATP = O-phospho-L-threonyl-[protein] + ADP + H(+)</text>
        <dbReference type="Rhea" id="RHEA:46608"/>
        <dbReference type="Rhea" id="RHEA-COMP:11060"/>
        <dbReference type="Rhea" id="RHEA-COMP:11605"/>
        <dbReference type="ChEBI" id="CHEBI:15378"/>
        <dbReference type="ChEBI" id="CHEBI:30013"/>
        <dbReference type="ChEBI" id="CHEBI:30616"/>
        <dbReference type="ChEBI" id="CHEBI:61977"/>
        <dbReference type="ChEBI" id="CHEBI:456216"/>
        <dbReference type="EC" id="2.7.11.1"/>
    </reaction>
</comment>
<dbReference type="GeneID" id="116193990"/>
<dbReference type="InterPro" id="IPR000719">
    <property type="entry name" value="Prot_kinase_dom"/>
</dbReference>
<evidence type="ECO:0000256" key="1">
    <source>
        <dbReference type="ARBA" id="ARBA00012513"/>
    </source>
</evidence>
<dbReference type="OrthoDB" id="1678458at2759"/>
<gene>
    <name evidence="10" type="ORF">CRG98_047003</name>
</gene>
<evidence type="ECO:0000256" key="9">
    <source>
        <dbReference type="RuleBase" id="RU000304"/>
    </source>
</evidence>
<dbReference type="GO" id="GO:0004674">
    <property type="term" value="F:protein serine/threonine kinase activity"/>
    <property type="evidence" value="ECO:0007669"/>
    <property type="project" value="UniProtKB-KW"/>
</dbReference>
<dbReference type="InterPro" id="IPR011009">
    <property type="entry name" value="Kinase-like_dom_sf"/>
</dbReference>
<evidence type="ECO:0000256" key="4">
    <source>
        <dbReference type="ARBA" id="ARBA00022741"/>
    </source>
</evidence>
<sequence>MVFKTITFDVNGDINSDFPPSPDSSPPSTLCLPLTRRCTRSISVESQRKPEEPSSISPSEIDFKFPEQKQLRRFTYKELRQATGNFSSENALGEGAFGKVYKGRLSSGYLVAVKRSNRKFHSGCLKELFQAEVQVGKLVMHRNVVPMIGFCEGTNSKERHCLLYPFIPNGSLMSYLGGPPRSLIPLDWPARKHVALGLARGLSYLHDNCFLRIIHHDIKPSNILLDENLEPRIADFGTAKFMHHSLPRASLTAVPYCIAGRSSGNPVQKSQGATCSNEGKTTHLWGTPGYMAPEFSREGTFSVKNDVYAYGVTLLAIVSGCSPSDLRRLAVTEGFHATSVWVKKLFDSGNLGQIIDSSMRGEYDEAEVETLIKLALLCSQDSPAKRPNMSEVVVILEGSNCSLGIRWEEFERKGIRDAEEQIVTDREFSPEELSCPR</sequence>
<keyword evidence="3" id="KW-0808">Transferase</keyword>
<evidence type="ECO:0000313" key="10">
    <source>
        <dbReference type="EMBL" id="PKI32606.1"/>
    </source>
</evidence>
<dbReference type="FunFam" id="1.10.510.10:FF:001023">
    <property type="entry name" value="Os07g0541700 protein"/>
    <property type="match status" value="1"/>
</dbReference>
<dbReference type="SUPFAM" id="SSF56112">
    <property type="entry name" value="Protein kinase-like (PK-like)"/>
    <property type="match status" value="1"/>
</dbReference>
<evidence type="ECO:0000256" key="8">
    <source>
        <dbReference type="ARBA" id="ARBA00048679"/>
    </source>
</evidence>
<dbReference type="InterPro" id="IPR017441">
    <property type="entry name" value="Protein_kinase_ATP_BS"/>
</dbReference>
<dbReference type="PROSITE" id="PS00107">
    <property type="entry name" value="PROTEIN_KINASE_ATP"/>
    <property type="match status" value="1"/>
</dbReference>
<keyword evidence="4 9" id="KW-0547">Nucleotide-binding</keyword>
<dbReference type="Gene3D" id="1.10.510.10">
    <property type="entry name" value="Transferase(Phosphotransferase) domain 1"/>
    <property type="match status" value="1"/>
</dbReference>
<accession>A0A2I0HMU1</accession>
<dbReference type="AlphaFoldDB" id="A0A2I0HMU1"/>
<reference evidence="10 11" key="1">
    <citation type="submission" date="2017-11" db="EMBL/GenBank/DDBJ databases">
        <title>De-novo sequencing of pomegranate (Punica granatum L.) genome.</title>
        <authorList>
            <person name="Akparov Z."/>
            <person name="Amiraslanov A."/>
            <person name="Hajiyeva S."/>
            <person name="Abbasov M."/>
            <person name="Kaur K."/>
            <person name="Hamwieh A."/>
            <person name="Solovyev V."/>
            <person name="Salamov A."/>
            <person name="Braich B."/>
            <person name="Kosarev P."/>
            <person name="Mahmoud A."/>
            <person name="Hajiyev E."/>
            <person name="Babayeva S."/>
            <person name="Izzatullayeva V."/>
            <person name="Mammadov A."/>
            <person name="Mammadov A."/>
            <person name="Sharifova S."/>
            <person name="Ojaghi J."/>
            <person name="Eynullazada K."/>
            <person name="Bayramov B."/>
            <person name="Abdulazimova A."/>
            <person name="Shahmuradov I."/>
        </authorList>
    </citation>
    <scope>NUCLEOTIDE SEQUENCE [LARGE SCALE GENOMIC DNA]</scope>
    <source>
        <strain evidence="11">cv. AG2017</strain>
        <tissue evidence="10">Leaf</tissue>
    </source>
</reference>
<evidence type="ECO:0000256" key="6">
    <source>
        <dbReference type="ARBA" id="ARBA00022840"/>
    </source>
</evidence>
<dbReference type="InterPro" id="IPR008271">
    <property type="entry name" value="Ser/Thr_kinase_AS"/>
</dbReference>
<dbReference type="PROSITE" id="PS50011">
    <property type="entry name" value="PROTEIN_KINASE_DOM"/>
    <property type="match status" value="1"/>
</dbReference>
<dbReference type="PROSITE" id="PS00108">
    <property type="entry name" value="PROTEIN_KINASE_ST"/>
    <property type="match status" value="1"/>
</dbReference>
<dbReference type="Pfam" id="PF00069">
    <property type="entry name" value="Pkinase"/>
    <property type="match status" value="2"/>
</dbReference>
<keyword evidence="6 9" id="KW-0067">ATP-binding</keyword>
<dbReference type="SMART" id="SM00220">
    <property type="entry name" value="S_TKc"/>
    <property type="match status" value="1"/>
</dbReference>
<dbReference type="EMBL" id="PGOL01007499">
    <property type="protein sequence ID" value="PKI32606.1"/>
    <property type="molecule type" value="Genomic_DNA"/>
</dbReference>
<name>A0A2I0HMU1_PUNGR</name>
<evidence type="ECO:0000256" key="3">
    <source>
        <dbReference type="ARBA" id="ARBA00022679"/>
    </source>
</evidence>